<gene>
    <name evidence="12" type="ORF">Cvel_7667</name>
</gene>
<comment type="cofactor">
    <cofactor evidence="1">
        <name>Mg(2+)</name>
        <dbReference type="ChEBI" id="CHEBI:18420"/>
    </cofactor>
</comment>
<dbReference type="PROSITE" id="PS51706">
    <property type="entry name" value="G_ENGB"/>
    <property type="match status" value="1"/>
</dbReference>
<dbReference type="GO" id="GO:0051301">
    <property type="term" value="P:cell division"/>
    <property type="evidence" value="ECO:0007669"/>
    <property type="project" value="UniProtKB-KW"/>
</dbReference>
<feature type="compositionally biased region" description="Acidic residues" evidence="10">
    <location>
        <begin position="370"/>
        <end position="388"/>
    </location>
</feature>
<evidence type="ECO:0000256" key="7">
    <source>
        <dbReference type="ARBA" id="ARBA00023134"/>
    </source>
</evidence>
<dbReference type="PANTHER" id="PTHR11649:SF13">
    <property type="entry name" value="ENGB-TYPE G DOMAIN-CONTAINING PROTEIN"/>
    <property type="match status" value="1"/>
</dbReference>
<dbReference type="VEuPathDB" id="CryptoDB:Cvel_7667"/>
<dbReference type="CDD" id="cd01876">
    <property type="entry name" value="YihA_EngB"/>
    <property type="match status" value="1"/>
</dbReference>
<comment type="similarity">
    <text evidence="2">Belongs to the TRAFAC class TrmE-Era-EngA-EngB-Septin-like GTPase superfamily. EngB GTPase family.</text>
</comment>
<keyword evidence="8" id="KW-0717">Septation</keyword>
<protein>
    <recommendedName>
        <fullName evidence="11">EngB-type G domain-containing protein</fullName>
    </recommendedName>
</protein>
<feature type="region of interest" description="Disordered" evidence="10">
    <location>
        <begin position="26"/>
        <end position="46"/>
    </location>
</feature>
<feature type="region of interest" description="Disordered" evidence="10">
    <location>
        <begin position="96"/>
        <end position="129"/>
    </location>
</feature>
<feature type="compositionally biased region" description="Basic and acidic residues" evidence="10">
    <location>
        <begin position="395"/>
        <end position="408"/>
    </location>
</feature>
<dbReference type="Pfam" id="PF01926">
    <property type="entry name" value="MMR_HSR1"/>
    <property type="match status" value="1"/>
</dbReference>
<dbReference type="AlphaFoldDB" id="A0A0G4HNA7"/>
<keyword evidence="9" id="KW-0131">Cell cycle</keyword>
<feature type="compositionally biased region" description="Basic and acidic residues" evidence="10">
    <location>
        <begin position="556"/>
        <end position="565"/>
    </location>
</feature>
<dbReference type="NCBIfam" id="TIGR03598">
    <property type="entry name" value="GTPase_YsxC"/>
    <property type="match status" value="1"/>
</dbReference>
<name>A0A0G4HNA7_9ALVE</name>
<feature type="region of interest" description="Disordered" evidence="10">
    <location>
        <begin position="365"/>
        <end position="417"/>
    </location>
</feature>
<organism evidence="12">
    <name type="scientific">Chromera velia CCMP2878</name>
    <dbReference type="NCBI Taxonomy" id="1169474"/>
    <lineage>
        <taxon>Eukaryota</taxon>
        <taxon>Sar</taxon>
        <taxon>Alveolata</taxon>
        <taxon>Colpodellida</taxon>
        <taxon>Chromeraceae</taxon>
        <taxon>Chromera</taxon>
    </lineage>
</organism>
<feature type="compositionally biased region" description="Basic and acidic residues" evidence="10">
    <location>
        <begin position="452"/>
        <end position="479"/>
    </location>
</feature>
<feature type="compositionally biased region" description="Basic and acidic residues" evidence="10">
    <location>
        <begin position="657"/>
        <end position="675"/>
    </location>
</feature>
<keyword evidence="7" id="KW-0342">GTP-binding</keyword>
<reference evidence="12" key="1">
    <citation type="submission" date="2014-11" db="EMBL/GenBank/DDBJ databases">
        <authorList>
            <person name="Otto D Thomas"/>
            <person name="Naeem Raeece"/>
        </authorList>
    </citation>
    <scope>NUCLEOTIDE SEQUENCE</scope>
</reference>
<sequence>MVKANRHKAEDRVMQKFEKKYQNFVEKKTQRGQERQLQAEKRARDDSFVRKTLNSAFGSRKQGMISALRQAKRKQKDVPKNERKSHAEVLRGYLEAKEREREGGSGGAGASFTLETEGGKKRRRLGADGPAVQVQNIPLPEATGLFTGELTTMHTRHFELKEVDKFSFVGGYTDTEVLPNTHLPEIAFIGRSNVGKSSMMNCLQLLGTKRSPARVSKTPGRTQEINLYRVSNKAGSSLCILTDLPGYGYTRGIKKGNLAAIRKYVSRYLHLRTELRLFVLLVDLSVPPQKLDIEILEDLRSSGRPFLVIGTKSDRISAQRRNESIKRIRSELNLPTWQPLVFSSVTGENMRTVWLAIRDACQGEFFVGDPEPDPESDVGDGSEGEGGDVGEWADGLERSGGEGEEGKIVKIPQISSDPLKQMEFEDLLHPRKKGTRLGAGNGHEGEQEKDDEGERGKERLREQFDSDHRRREALVHGDGEGEEEEERAWTLPPLSSSLSSSLDSMLMDQPEGEEDEDGDEEEEDRDEAAKDALAFDRRLEESTKADTETIEESDEETARKMRETAMKYGALPKPPKEDELGKWKDETPRPFNYPSGPVIDLKSHKEKNEEKTMTAAVQKAADLEEIKEAPPELAALLVEAAGDPVLKRRVERQWRRKRRLEEKGRRNIQAERAERTQGLGGPSDPSHGGGGMEAGAEELRRMYALNLEIFPEDKRPTRQQVDLMSDESVRRLKPYFIDGIQKARSEGRKALRVNE</sequence>
<evidence type="ECO:0000256" key="5">
    <source>
        <dbReference type="ARBA" id="ARBA00022741"/>
    </source>
</evidence>
<dbReference type="GO" id="GO:0005525">
    <property type="term" value="F:GTP binding"/>
    <property type="evidence" value="ECO:0007669"/>
    <property type="project" value="UniProtKB-KW"/>
</dbReference>
<feature type="region of interest" description="Disordered" evidence="10">
    <location>
        <begin position="431"/>
        <end position="616"/>
    </location>
</feature>
<dbReference type="HAMAP" id="MF_00321">
    <property type="entry name" value="GTPase_EngB"/>
    <property type="match status" value="1"/>
</dbReference>
<evidence type="ECO:0000256" key="2">
    <source>
        <dbReference type="ARBA" id="ARBA00009638"/>
    </source>
</evidence>
<evidence type="ECO:0000313" key="12">
    <source>
        <dbReference type="EMBL" id="CEM45838.1"/>
    </source>
</evidence>
<dbReference type="InterPro" id="IPR027417">
    <property type="entry name" value="P-loop_NTPase"/>
</dbReference>
<evidence type="ECO:0000256" key="10">
    <source>
        <dbReference type="SAM" id="MobiDB-lite"/>
    </source>
</evidence>
<dbReference type="SUPFAM" id="SSF52540">
    <property type="entry name" value="P-loop containing nucleoside triphosphate hydrolases"/>
    <property type="match status" value="1"/>
</dbReference>
<dbReference type="PANTHER" id="PTHR11649">
    <property type="entry name" value="MSS1/TRME-RELATED GTP-BINDING PROTEIN"/>
    <property type="match status" value="1"/>
</dbReference>
<feature type="domain" description="EngB-type G" evidence="11">
    <location>
        <begin position="182"/>
        <end position="363"/>
    </location>
</feature>
<dbReference type="InterPro" id="IPR030393">
    <property type="entry name" value="G_ENGB_dom"/>
</dbReference>
<keyword evidence="6" id="KW-0460">Magnesium</keyword>
<evidence type="ECO:0000256" key="1">
    <source>
        <dbReference type="ARBA" id="ARBA00001946"/>
    </source>
</evidence>
<dbReference type="EMBL" id="CDMZ01003296">
    <property type="protein sequence ID" value="CEM45838.1"/>
    <property type="molecule type" value="Genomic_DNA"/>
</dbReference>
<accession>A0A0G4HNA7</accession>
<feature type="compositionally biased region" description="Basic and acidic residues" evidence="10">
    <location>
        <begin position="527"/>
        <end position="547"/>
    </location>
</feature>
<evidence type="ECO:0000256" key="9">
    <source>
        <dbReference type="ARBA" id="ARBA00023306"/>
    </source>
</evidence>
<proteinExistence type="inferred from homology"/>
<feature type="compositionally biased region" description="Low complexity" evidence="10">
    <location>
        <begin position="491"/>
        <end position="508"/>
    </location>
</feature>
<feature type="compositionally biased region" description="Acidic residues" evidence="10">
    <location>
        <begin position="510"/>
        <end position="526"/>
    </location>
</feature>
<evidence type="ECO:0000256" key="8">
    <source>
        <dbReference type="ARBA" id="ARBA00023210"/>
    </source>
</evidence>
<keyword evidence="4" id="KW-0479">Metal-binding</keyword>
<keyword evidence="5" id="KW-0547">Nucleotide-binding</keyword>
<dbReference type="InterPro" id="IPR006073">
    <property type="entry name" value="GTP-bd"/>
</dbReference>
<dbReference type="Gene3D" id="3.40.50.300">
    <property type="entry name" value="P-loop containing nucleotide triphosphate hydrolases"/>
    <property type="match status" value="1"/>
</dbReference>
<evidence type="ECO:0000256" key="6">
    <source>
        <dbReference type="ARBA" id="ARBA00022842"/>
    </source>
</evidence>
<dbReference type="InterPro" id="IPR019987">
    <property type="entry name" value="GTP-bd_ribosome_bio_YsxC"/>
</dbReference>
<evidence type="ECO:0000256" key="3">
    <source>
        <dbReference type="ARBA" id="ARBA00022618"/>
    </source>
</evidence>
<feature type="region of interest" description="Disordered" evidence="10">
    <location>
        <begin position="657"/>
        <end position="697"/>
    </location>
</feature>
<feature type="compositionally biased region" description="Basic and acidic residues" evidence="10">
    <location>
        <begin position="574"/>
        <end position="588"/>
    </location>
</feature>
<evidence type="ECO:0000256" key="4">
    <source>
        <dbReference type="ARBA" id="ARBA00022723"/>
    </source>
</evidence>
<feature type="compositionally biased region" description="Basic and acidic residues" evidence="10">
    <location>
        <begin position="601"/>
        <end position="612"/>
    </location>
</feature>
<dbReference type="GO" id="GO:0046872">
    <property type="term" value="F:metal ion binding"/>
    <property type="evidence" value="ECO:0007669"/>
    <property type="project" value="UniProtKB-KW"/>
</dbReference>
<keyword evidence="3" id="KW-0132">Cell division</keyword>
<evidence type="ECO:0000259" key="11">
    <source>
        <dbReference type="PROSITE" id="PS51706"/>
    </source>
</evidence>